<dbReference type="GO" id="GO:0005829">
    <property type="term" value="C:cytosol"/>
    <property type="evidence" value="ECO:0007669"/>
    <property type="project" value="TreeGrafter"/>
</dbReference>
<dbReference type="InterPro" id="IPR006597">
    <property type="entry name" value="Sel1-like"/>
</dbReference>
<dbReference type="SMART" id="SM00671">
    <property type="entry name" value="SEL1"/>
    <property type="match status" value="3"/>
</dbReference>
<keyword evidence="6" id="KW-0812">Transmembrane</keyword>
<comment type="caution">
    <text evidence="8">The sequence shown here is derived from an EMBL/GenBank/DDBJ whole genome shotgun (WGS) entry which is preliminary data.</text>
</comment>
<keyword evidence="2 5" id="KW-0547">Nucleotide-binding</keyword>
<protein>
    <submittedName>
        <fullName evidence="8">Serine/threonine-protein kinase PknD</fullName>
        <ecNumber evidence="8">2.7.11.1</ecNumber>
    </submittedName>
</protein>
<feature type="transmembrane region" description="Helical" evidence="6">
    <location>
        <begin position="380"/>
        <end position="399"/>
    </location>
</feature>
<sequence length="643" mass="72231">MTYEEFLKRYQFDTQDKNAMLGAGGFGSVYKAYDTVQKRYIAVKIAEVKHEKFNLMYEKQIVDELDSHENVARYGNCFRFTFMPVRYDFAILTFYEEGNLADVLNKYPLDTDQKHQILEGILRGVGHLHNHHIIHRDMKPQNVLMDNQNGRWVPKLTDFGLSKLADSNTRAVENSSIGLSIAYAAPEQISNRDIKHNVDLWAVGVIAYQMFVGELPFEAPRTMSQESWNLEVSKLIVNGKVSEKINAVPEPFKTIIEKCLVADNTQRVQKADELLLLLGVTPDYKPNPKPIILQENTLRIDEPVSNVKELSQRADYLVREAEGKSGFAREQNIHEAIKLYEEILRTDPANMPARFQLESTRQKLSTNTIKKTRSFSGKTLGMIAAGLAVVLGLGYFFYWKQKAKNELSWAKATTFGNIPAADTATTFGQIFQTLDKYAGTIAMDDTTNDILGTYYMEGRGGAPVSFEKAKGFFELAEDYAPAKFHMGYMYFMGKGAPKDYAAAAALFEAAYYKRPLVDAANNLGYIYLTGGYKVTQNLPLAKSWFEKAAEGNSAYAQFELGKMYLNGQGTVANSTQGRKYVKLAAEQGYPEARIYLVTININNGNNQSGSSNVKSAKASKPANTAGERWKKWGEQQLHNAIGY</sequence>
<gene>
    <name evidence="8" type="primary">pknD_1</name>
    <name evidence="8" type="ORF">DYBT9275_01454</name>
</gene>
<dbReference type="GO" id="GO:0004674">
    <property type="term" value="F:protein serine/threonine kinase activity"/>
    <property type="evidence" value="ECO:0007669"/>
    <property type="project" value="UniProtKB-EC"/>
</dbReference>
<dbReference type="SMART" id="SM00220">
    <property type="entry name" value="S_TKc"/>
    <property type="match status" value="1"/>
</dbReference>
<feature type="binding site" evidence="5">
    <location>
        <position position="44"/>
    </location>
    <ligand>
        <name>ATP</name>
        <dbReference type="ChEBI" id="CHEBI:30616"/>
    </ligand>
</feature>
<dbReference type="PROSITE" id="PS50011">
    <property type="entry name" value="PROTEIN_KINASE_DOM"/>
    <property type="match status" value="1"/>
</dbReference>
<evidence type="ECO:0000259" key="7">
    <source>
        <dbReference type="PROSITE" id="PS50011"/>
    </source>
</evidence>
<evidence type="ECO:0000256" key="4">
    <source>
        <dbReference type="ARBA" id="ARBA00022840"/>
    </source>
</evidence>
<dbReference type="InterPro" id="IPR011009">
    <property type="entry name" value="Kinase-like_dom_sf"/>
</dbReference>
<keyword evidence="4 5" id="KW-0067">ATP-binding</keyword>
<dbReference type="RefSeq" id="WP_215238100.1">
    <property type="nucleotide sequence ID" value="NZ_CAJRAF010000001.1"/>
</dbReference>
<feature type="domain" description="Protein kinase" evidence="7">
    <location>
        <begin position="15"/>
        <end position="284"/>
    </location>
</feature>
<dbReference type="InterPro" id="IPR008271">
    <property type="entry name" value="Ser/Thr_kinase_AS"/>
</dbReference>
<dbReference type="PANTHER" id="PTHR24348">
    <property type="entry name" value="SERINE/THREONINE-PROTEIN KINASE UNC-51-RELATED"/>
    <property type="match status" value="1"/>
</dbReference>
<dbReference type="PROSITE" id="PS00108">
    <property type="entry name" value="PROTEIN_KINASE_ST"/>
    <property type="match status" value="1"/>
</dbReference>
<reference evidence="8" key="1">
    <citation type="submission" date="2021-04" db="EMBL/GenBank/DDBJ databases">
        <authorList>
            <person name="Rodrigo-Torres L."/>
            <person name="Arahal R. D."/>
            <person name="Lucena T."/>
        </authorList>
    </citation>
    <scope>NUCLEOTIDE SEQUENCE</scope>
    <source>
        <strain evidence="8">CECT 9275</strain>
    </source>
</reference>
<dbReference type="SUPFAM" id="SSF81901">
    <property type="entry name" value="HCP-like"/>
    <property type="match status" value="1"/>
</dbReference>
<evidence type="ECO:0000256" key="2">
    <source>
        <dbReference type="ARBA" id="ARBA00022741"/>
    </source>
</evidence>
<dbReference type="GO" id="GO:0005776">
    <property type="term" value="C:autophagosome"/>
    <property type="evidence" value="ECO:0007669"/>
    <property type="project" value="TreeGrafter"/>
</dbReference>
<dbReference type="InterPro" id="IPR017441">
    <property type="entry name" value="Protein_kinase_ATP_BS"/>
</dbReference>
<keyword evidence="6" id="KW-0472">Membrane</keyword>
<dbReference type="PROSITE" id="PS00107">
    <property type="entry name" value="PROTEIN_KINASE_ATP"/>
    <property type="match status" value="1"/>
</dbReference>
<proteinExistence type="predicted"/>
<dbReference type="SUPFAM" id="SSF56112">
    <property type="entry name" value="Protein kinase-like (PK-like)"/>
    <property type="match status" value="1"/>
</dbReference>
<dbReference type="InterPro" id="IPR045269">
    <property type="entry name" value="Atg1-like"/>
</dbReference>
<organism evidence="8 9">
    <name type="scientific">Dyadobacter helix</name>
    <dbReference type="NCBI Taxonomy" id="2822344"/>
    <lineage>
        <taxon>Bacteria</taxon>
        <taxon>Pseudomonadati</taxon>
        <taxon>Bacteroidota</taxon>
        <taxon>Cytophagia</taxon>
        <taxon>Cytophagales</taxon>
        <taxon>Spirosomataceae</taxon>
        <taxon>Dyadobacter</taxon>
    </lineage>
</organism>
<dbReference type="CDD" id="cd14014">
    <property type="entry name" value="STKc_PknB_like"/>
    <property type="match status" value="1"/>
</dbReference>
<accession>A0A916NKH1</accession>
<dbReference type="Proteomes" id="UP000680038">
    <property type="component" value="Unassembled WGS sequence"/>
</dbReference>
<dbReference type="AlphaFoldDB" id="A0A916NKH1"/>
<evidence type="ECO:0000313" key="8">
    <source>
        <dbReference type="EMBL" id="CAG4994729.1"/>
    </source>
</evidence>
<dbReference type="Pfam" id="PF00069">
    <property type="entry name" value="Pkinase"/>
    <property type="match status" value="1"/>
</dbReference>
<evidence type="ECO:0000256" key="1">
    <source>
        <dbReference type="ARBA" id="ARBA00022679"/>
    </source>
</evidence>
<dbReference type="PANTHER" id="PTHR24348:SF22">
    <property type="entry name" value="NON-SPECIFIC SERINE_THREONINE PROTEIN KINASE"/>
    <property type="match status" value="1"/>
</dbReference>
<dbReference type="Pfam" id="PF08238">
    <property type="entry name" value="Sel1"/>
    <property type="match status" value="5"/>
</dbReference>
<dbReference type="EC" id="2.7.11.1" evidence="8"/>
<keyword evidence="9" id="KW-1185">Reference proteome</keyword>
<dbReference type="InterPro" id="IPR011990">
    <property type="entry name" value="TPR-like_helical_dom_sf"/>
</dbReference>
<evidence type="ECO:0000256" key="5">
    <source>
        <dbReference type="PROSITE-ProRule" id="PRU10141"/>
    </source>
</evidence>
<dbReference type="GO" id="GO:0000407">
    <property type="term" value="C:phagophore assembly site"/>
    <property type="evidence" value="ECO:0007669"/>
    <property type="project" value="TreeGrafter"/>
</dbReference>
<keyword evidence="1 8" id="KW-0808">Transferase</keyword>
<evidence type="ECO:0000313" key="9">
    <source>
        <dbReference type="Proteomes" id="UP000680038"/>
    </source>
</evidence>
<dbReference type="GO" id="GO:0005524">
    <property type="term" value="F:ATP binding"/>
    <property type="evidence" value="ECO:0007669"/>
    <property type="project" value="UniProtKB-UniRule"/>
</dbReference>
<keyword evidence="3 8" id="KW-0418">Kinase</keyword>
<dbReference type="EMBL" id="CAJRAF010000001">
    <property type="protein sequence ID" value="CAG4994729.1"/>
    <property type="molecule type" value="Genomic_DNA"/>
</dbReference>
<dbReference type="InterPro" id="IPR000719">
    <property type="entry name" value="Prot_kinase_dom"/>
</dbReference>
<evidence type="ECO:0000256" key="6">
    <source>
        <dbReference type="SAM" id="Phobius"/>
    </source>
</evidence>
<evidence type="ECO:0000256" key="3">
    <source>
        <dbReference type="ARBA" id="ARBA00022777"/>
    </source>
</evidence>
<dbReference type="Gene3D" id="1.25.40.10">
    <property type="entry name" value="Tetratricopeptide repeat domain"/>
    <property type="match status" value="1"/>
</dbReference>
<name>A0A916NKH1_9BACT</name>
<dbReference type="GO" id="GO:0016020">
    <property type="term" value="C:membrane"/>
    <property type="evidence" value="ECO:0007669"/>
    <property type="project" value="TreeGrafter"/>
</dbReference>
<dbReference type="Gene3D" id="1.10.510.10">
    <property type="entry name" value="Transferase(Phosphotransferase) domain 1"/>
    <property type="match status" value="1"/>
</dbReference>
<keyword evidence="6" id="KW-1133">Transmembrane helix</keyword>